<dbReference type="Proteomes" id="UP000827976">
    <property type="component" value="Chromosome 4"/>
</dbReference>
<accession>A0ACB7WDY0</accession>
<organism evidence="1 2">
    <name type="scientific">Dioscorea alata</name>
    <name type="common">Purple yam</name>
    <dbReference type="NCBI Taxonomy" id="55571"/>
    <lineage>
        <taxon>Eukaryota</taxon>
        <taxon>Viridiplantae</taxon>
        <taxon>Streptophyta</taxon>
        <taxon>Embryophyta</taxon>
        <taxon>Tracheophyta</taxon>
        <taxon>Spermatophyta</taxon>
        <taxon>Magnoliopsida</taxon>
        <taxon>Liliopsida</taxon>
        <taxon>Dioscoreales</taxon>
        <taxon>Dioscoreaceae</taxon>
        <taxon>Dioscorea</taxon>
    </lineage>
</organism>
<evidence type="ECO:0000313" key="1">
    <source>
        <dbReference type="EMBL" id="KAH7686063.1"/>
    </source>
</evidence>
<keyword evidence="2" id="KW-1185">Reference proteome</keyword>
<name>A0ACB7WDY0_DIOAL</name>
<reference evidence="2" key="1">
    <citation type="journal article" date="2022" name="Nat. Commun.">
        <title>Chromosome evolution and the genetic basis of agronomically important traits in greater yam.</title>
        <authorList>
            <person name="Bredeson J.V."/>
            <person name="Lyons J.B."/>
            <person name="Oniyinde I.O."/>
            <person name="Okereke N.R."/>
            <person name="Kolade O."/>
            <person name="Nnabue I."/>
            <person name="Nwadili C.O."/>
            <person name="Hribova E."/>
            <person name="Parker M."/>
            <person name="Nwogha J."/>
            <person name="Shu S."/>
            <person name="Carlson J."/>
            <person name="Kariba R."/>
            <person name="Muthemba S."/>
            <person name="Knop K."/>
            <person name="Barton G.J."/>
            <person name="Sherwood A.V."/>
            <person name="Lopez-Montes A."/>
            <person name="Asiedu R."/>
            <person name="Jamnadass R."/>
            <person name="Muchugi A."/>
            <person name="Goodstein D."/>
            <person name="Egesi C.N."/>
            <person name="Featherston J."/>
            <person name="Asfaw A."/>
            <person name="Simpson G.G."/>
            <person name="Dolezel J."/>
            <person name="Hendre P.S."/>
            <person name="Van Deynze A."/>
            <person name="Kumar P.L."/>
            <person name="Obidiegwu J.E."/>
            <person name="Bhattacharjee R."/>
            <person name="Rokhsar D.S."/>
        </authorList>
    </citation>
    <scope>NUCLEOTIDE SEQUENCE [LARGE SCALE GENOMIC DNA]</scope>
    <source>
        <strain evidence="2">cv. TDa95/00328</strain>
    </source>
</reference>
<evidence type="ECO:0000313" key="2">
    <source>
        <dbReference type="Proteomes" id="UP000827976"/>
    </source>
</evidence>
<sequence length="435" mass="48356">MMAGTSTRPRTFKQVSTLLFEEADYEEKEESEHESEISWLMRSSDYMADEISTKKPNCLFSQSLVLLIFLLALASSCQGLLQADGSSAAVKQNVTRVSAVFAFGDSTLDSGNNNYLVTPYKSDFLPYGKDFFGHKPTGRFTNGRLLTDFAASYVGLKEEVPAYLDPSLSLDDLITGVCFASAGSGFDPLTAGINEVIPMAEQIDYFRDYLSRIELQVGPDRMDKIMNNAVFIISSGTNDFAANYIPLPIRKKMFSIADYQNFVLQNLLEFLQGIHKLGARKMAVVGLPPVGCLPVIITLFGFGDRKCIEAFNSMSIIYNNKLKDLLQKASTVLQGTQLIYVDVFTPLYDFILSPNKYGFEETTVGCCGTGMVEAGLACNANSLVCVDASKRKLTMRKGRNLSMNLKMIPKKKLRKGKGLRVLLRYQIQIWLNQRP</sequence>
<proteinExistence type="predicted"/>
<dbReference type="EMBL" id="CM037014">
    <property type="protein sequence ID" value="KAH7686063.1"/>
    <property type="molecule type" value="Genomic_DNA"/>
</dbReference>
<protein>
    <submittedName>
        <fullName evidence="1">GDSL lipase/esterase protein</fullName>
    </submittedName>
</protein>
<gene>
    <name evidence="1" type="ORF">IHE45_04G079600</name>
</gene>
<comment type="caution">
    <text evidence="1">The sequence shown here is derived from an EMBL/GenBank/DDBJ whole genome shotgun (WGS) entry which is preliminary data.</text>
</comment>